<dbReference type="SUPFAM" id="SSF52402">
    <property type="entry name" value="Adenine nucleotide alpha hydrolases-like"/>
    <property type="match status" value="1"/>
</dbReference>
<dbReference type="InterPro" id="IPR006015">
    <property type="entry name" value="Universal_stress_UspA"/>
</dbReference>
<organism evidence="3 4">
    <name type="scientific">Paeniglutamicibacter antarcticus</name>
    <dbReference type="NCBI Taxonomy" id="494023"/>
    <lineage>
        <taxon>Bacteria</taxon>
        <taxon>Bacillati</taxon>
        <taxon>Actinomycetota</taxon>
        <taxon>Actinomycetes</taxon>
        <taxon>Micrococcales</taxon>
        <taxon>Micrococcaceae</taxon>
        <taxon>Paeniglutamicibacter</taxon>
    </lineage>
</organism>
<dbReference type="InterPro" id="IPR014729">
    <property type="entry name" value="Rossmann-like_a/b/a_fold"/>
</dbReference>
<keyword evidence="4" id="KW-1185">Reference proteome</keyword>
<dbReference type="InterPro" id="IPR006016">
    <property type="entry name" value="UspA"/>
</dbReference>
<proteinExistence type="inferred from homology"/>
<dbReference type="Proteomes" id="UP001501257">
    <property type="component" value="Unassembled WGS sequence"/>
</dbReference>
<sequence length="150" mass="15770">MGHGSGIAKIIVGVDGSEASIEALKQAKSLSGPLGAEIEAMGCWDYPRMYDRYLMMDIGGFKESAEKVLDEAVTRAVGPESFDSVRITLVQGDPRSALIEASKNADMLIVGRRGMGGLKGLLVGSVSSAAIAQSECPVLVVRAPEEDKKS</sequence>
<dbReference type="EMBL" id="BAABLK010000094">
    <property type="protein sequence ID" value="GAA5229122.1"/>
    <property type="molecule type" value="Genomic_DNA"/>
</dbReference>
<comment type="caution">
    <text evidence="3">The sequence shown here is derived from an EMBL/GenBank/DDBJ whole genome shotgun (WGS) entry which is preliminary data.</text>
</comment>
<evidence type="ECO:0000313" key="3">
    <source>
        <dbReference type="EMBL" id="GAA5229122.1"/>
    </source>
</evidence>
<accession>A0ABP9TTU5</accession>
<dbReference type="RefSeq" id="WP_210100943.1">
    <property type="nucleotide sequence ID" value="NZ_BAABLK010000094.1"/>
</dbReference>
<dbReference type="Gene3D" id="3.40.50.620">
    <property type="entry name" value="HUPs"/>
    <property type="match status" value="1"/>
</dbReference>
<comment type="similarity">
    <text evidence="1">Belongs to the universal stress protein A family.</text>
</comment>
<name>A0ABP9TTU5_9MICC</name>
<gene>
    <name evidence="3" type="ORF">GCM10025778_36610</name>
</gene>
<reference evidence="4" key="1">
    <citation type="journal article" date="2019" name="Int. J. Syst. Evol. Microbiol.">
        <title>The Global Catalogue of Microorganisms (GCM) 10K type strain sequencing project: providing services to taxonomists for standard genome sequencing and annotation.</title>
        <authorList>
            <consortium name="The Broad Institute Genomics Platform"/>
            <consortium name="The Broad Institute Genome Sequencing Center for Infectious Disease"/>
            <person name="Wu L."/>
            <person name="Ma J."/>
        </authorList>
    </citation>
    <scope>NUCLEOTIDE SEQUENCE [LARGE SCALE GENOMIC DNA]</scope>
    <source>
        <strain evidence="4">JCM 18952</strain>
    </source>
</reference>
<dbReference type="PANTHER" id="PTHR46268:SF6">
    <property type="entry name" value="UNIVERSAL STRESS PROTEIN UP12"/>
    <property type="match status" value="1"/>
</dbReference>
<dbReference type="PANTHER" id="PTHR46268">
    <property type="entry name" value="STRESS RESPONSE PROTEIN NHAX"/>
    <property type="match status" value="1"/>
</dbReference>
<dbReference type="CDD" id="cd00293">
    <property type="entry name" value="USP-like"/>
    <property type="match status" value="1"/>
</dbReference>
<evidence type="ECO:0000313" key="4">
    <source>
        <dbReference type="Proteomes" id="UP001501257"/>
    </source>
</evidence>
<evidence type="ECO:0000259" key="2">
    <source>
        <dbReference type="Pfam" id="PF00582"/>
    </source>
</evidence>
<dbReference type="PRINTS" id="PR01438">
    <property type="entry name" value="UNVRSLSTRESS"/>
</dbReference>
<evidence type="ECO:0000256" key="1">
    <source>
        <dbReference type="ARBA" id="ARBA00008791"/>
    </source>
</evidence>
<dbReference type="Pfam" id="PF00582">
    <property type="entry name" value="Usp"/>
    <property type="match status" value="1"/>
</dbReference>
<protein>
    <recommendedName>
        <fullName evidence="2">UspA domain-containing protein</fullName>
    </recommendedName>
</protein>
<feature type="domain" description="UspA" evidence="2">
    <location>
        <begin position="9"/>
        <end position="142"/>
    </location>
</feature>